<dbReference type="Proteomes" id="UP000053237">
    <property type="component" value="Unassembled WGS sequence"/>
</dbReference>
<keyword evidence="3" id="KW-1185">Reference proteome</keyword>
<protein>
    <submittedName>
        <fullName evidence="2">Uncharacterized protein</fullName>
    </submittedName>
</protein>
<proteinExistence type="predicted"/>
<sequence>MTSFASRMAQQGATLQNYNNELVKCIEDLREKREEMNRAIAKQEEEKSKIQRDIAVLSNRLEAICEDLSHKVTARDEYDRTIHETEAAYMKILESSQTLLHVLKRETVQLCNKKQIKAKN</sequence>
<dbReference type="InterPro" id="IPR033362">
    <property type="entry name" value="SSNA1_fam"/>
</dbReference>
<evidence type="ECO:0000256" key="1">
    <source>
        <dbReference type="SAM" id="Coils"/>
    </source>
</evidence>
<comment type="caution">
    <text evidence="2">The sequence shown here is derived from an EMBL/GenBank/DDBJ whole genome shotgun (WGS) entry which is preliminary data.</text>
</comment>
<reference evidence="2 3" key="1">
    <citation type="submission" date="2012-05" db="EMBL/GenBank/DDBJ databases">
        <title>Recombination and specialization in a pathogen metapopulation.</title>
        <authorList>
            <person name="Gardiner A."/>
            <person name="Kemen E."/>
            <person name="Schultz-Larsen T."/>
            <person name="MacLean D."/>
            <person name="Van Oosterhout C."/>
            <person name="Jones J.D.G."/>
        </authorList>
    </citation>
    <scope>NUCLEOTIDE SEQUENCE [LARGE SCALE GENOMIC DNA]</scope>
    <source>
        <strain evidence="2 3">Ac Nc2</strain>
    </source>
</reference>
<name>A0A024GH05_9STRA</name>
<dbReference type="STRING" id="65357.A0A024GH05"/>
<dbReference type="OrthoDB" id="295355at2759"/>
<dbReference type="InParanoid" id="A0A024GH05"/>
<dbReference type="EMBL" id="CAIX01000103">
    <property type="protein sequence ID" value="CCI45626.1"/>
    <property type="molecule type" value="Genomic_DNA"/>
</dbReference>
<feature type="coiled-coil region" evidence="1">
    <location>
        <begin position="15"/>
        <end position="60"/>
    </location>
</feature>
<dbReference type="PANTHER" id="PTHR28661:SF1">
    <property type="entry name" value="MICROTUBULE NUCLEATION FACTOR SSNA1"/>
    <property type="match status" value="1"/>
</dbReference>
<dbReference type="AlphaFoldDB" id="A0A024GH05"/>
<dbReference type="GO" id="GO:0036064">
    <property type="term" value="C:ciliary basal body"/>
    <property type="evidence" value="ECO:0007669"/>
    <property type="project" value="TreeGrafter"/>
</dbReference>
<keyword evidence="1" id="KW-0175">Coiled coil</keyword>
<organism evidence="2 3">
    <name type="scientific">Albugo candida</name>
    <dbReference type="NCBI Taxonomy" id="65357"/>
    <lineage>
        <taxon>Eukaryota</taxon>
        <taxon>Sar</taxon>
        <taxon>Stramenopiles</taxon>
        <taxon>Oomycota</taxon>
        <taxon>Peronosporomycetes</taxon>
        <taxon>Albuginales</taxon>
        <taxon>Albuginaceae</taxon>
        <taxon>Albugo</taxon>
    </lineage>
</organism>
<evidence type="ECO:0000313" key="3">
    <source>
        <dbReference type="Proteomes" id="UP000053237"/>
    </source>
</evidence>
<accession>A0A024GH05</accession>
<gene>
    <name evidence="2" type="ORF">BN9_065230</name>
</gene>
<dbReference type="PANTHER" id="PTHR28661">
    <property type="entry name" value="SJOEGREN SYNDROME NUCLEAR AUTOANTIGEN 1"/>
    <property type="match status" value="1"/>
</dbReference>
<evidence type="ECO:0000313" key="2">
    <source>
        <dbReference type="EMBL" id="CCI45626.1"/>
    </source>
</evidence>